<feature type="transmembrane region" description="Helical" evidence="2">
    <location>
        <begin position="190"/>
        <end position="212"/>
    </location>
</feature>
<feature type="region of interest" description="Disordered" evidence="1">
    <location>
        <begin position="238"/>
        <end position="298"/>
    </location>
</feature>
<keyword evidence="4" id="KW-1185">Reference proteome</keyword>
<feature type="transmembrane region" description="Helical" evidence="2">
    <location>
        <begin position="154"/>
        <end position="175"/>
    </location>
</feature>
<dbReference type="EMBL" id="MAVT02001988">
    <property type="protein sequence ID" value="POS69798.1"/>
    <property type="molecule type" value="Genomic_DNA"/>
</dbReference>
<keyword evidence="2" id="KW-1133">Transmembrane helix</keyword>
<feature type="compositionally biased region" description="Basic and acidic residues" evidence="1">
    <location>
        <begin position="271"/>
        <end position="282"/>
    </location>
</feature>
<dbReference type="Proteomes" id="UP000094444">
    <property type="component" value="Unassembled WGS sequence"/>
</dbReference>
<evidence type="ECO:0000313" key="4">
    <source>
        <dbReference type="Proteomes" id="UP000094444"/>
    </source>
</evidence>
<feature type="compositionally biased region" description="Polar residues" evidence="1">
    <location>
        <begin position="244"/>
        <end position="259"/>
    </location>
</feature>
<feature type="transmembrane region" description="Helical" evidence="2">
    <location>
        <begin position="81"/>
        <end position="100"/>
    </location>
</feature>
<dbReference type="AlphaFoldDB" id="A0A2P5HHR7"/>
<sequence length="398" mass="44579">MSAADVVPNSPTLGNILWNWVSNDTASNSDEFATQITCYAFPYGGLGFVAHLIMFYGIALSSLNKCPWRPSKPLTHSGWDMIFGIVGFVVSCFFAAVTLYRCSGARQYLFIAWAKIFVTITSSAIGLNIAWNLRGRINESEDKKKIEITHHQTLRWFIFEFLGSILELAGVVMVIKEESRSSVDNKKLPVMIISVVFAAFMGFFVSGGIFWLEIRQRGQRRMEWEVRKVQAKCTSLEERLAAQGPQSRARNSRQGTSDVDNGGRNSRRPVNAREDAREDARRRSSQQGPVRDAGRNSASLLDGREQDIEAQRLITPASEDDSDEKPVLYHYQDVLNSAKQLLIVLGAAFSLSVTLYTDWILAAVSGSYFGFPTTGNVPLTVVYVVFYFFVRFIPVLSF</sequence>
<name>A0A2P5HHR7_DIAHE</name>
<evidence type="ECO:0000256" key="2">
    <source>
        <dbReference type="SAM" id="Phobius"/>
    </source>
</evidence>
<protein>
    <submittedName>
        <fullName evidence="3">Uncharacterized protein</fullName>
    </submittedName>
</protein>
<proteinExistence type="predicted"/>
<dbReference type="InParanoid" id="A0A2P5HHR7"/>
<organism evidence="3 4">
    <name type="scientific">Diaporthe helianthi</name>
    <dbReference type="NCBI Taxonomy" id="158607"/>
    <lineage>
        <taxon>Eukaryota</taxon>
        <taxon>Fungi</taxon>
        <taxon>Dikarya</taxon>
        <taxon>Ascomycota</taxon>
        <taxon>Pezizomycotina</taxon>
        <taxon>Sordariomycetes</taxon>
        <taxon>Sordariomycetidae</taxon>
        <taxon>Diaporthales</taxon>
        <taxon>Diaporthaceae</taxon>
        <taxon>Diaporthe</taxon>
    </lineage>
</organism>
<accession>A0A2P5HHR7</accession>
<evidence type="ECO:0000256" key="1">
    <source>
        <dbReference type="SAM" id="MobiDB-lite"/>
    </source>
</evidence>
<feature type="transmembrane region" description="Helical" evidence="2">
    <location>
        <begin position="341"/>
        <end position="362"/>
    </location>
</feature>
<dbReference type="OrthoDB" id="2396694at2759"/>
<reference evidence="3" key="1">
    <citation type="submission" date="2017-09" db="EMBL/GenBank/DDBJ databases">
        <title>Polyketide synthases of a Diaporthe helianthi virulent isolate.</title>
        <authorList>
            <person name="Baroncelli R."/>
        </authorList>
    </citation>
    <scope>NUCLEOTIDE SEQUENCE [LARGE SCALE GENOMIC DNA]</scope>
    <source>
        <strain evidence="3">7/96</strain>
    </source>
</reference>
<gene>
    <name evidence="3" type="ORF">DHEL01_v211808</name>
</gene>
<feature type="transmembrane region" description="Helical" evidence="2">
    <location>
        <begin position="368"/>
        <end position="390"/>
    </location>
</feature>
<feature type="transmembrane region" description="Helical" evidence="2">
    <location>
        <begin position="40"/>
        <end position="60"/>
    </location>
</feature>
<keyword evidence="2" id="KW-0472">Membrane</keyword>
<comment type="caution">
    <text evidence="3">The sequence shown here is derived from an EMBL/GenBank/DDBJ whole genome shotgun (WGS) entry which is preliminary data.</text>
</comment>
<feature type="transmembrane region" description="Helical" evidence="2">
    <location>
        <begin position="112"/>
        <end position="133"/>
    </location>
</feature>
<keyword evidence="2" id="KW-0812">Transmembrane</keyword>
<evidence type="ECO:0000313" key="3">
    <source>
        <dbReference type="EMBL" id="POS69798.1"/>
    </source>
</evidence>